<gene>
    <name evidence="2" type="ORF">ANCCAN_03218</name>
</gene>
<dbReference type="AlphaFoldDB" id="A0A368H5Q5"/>
<evidence type="ECO:0008006" key="4">
    <source>
        <dbReference type="Google" id="ProtNLM"/>
    </source>
</evidence>
<evidence type="ECO:0000313" key="2">
    <source>
        <dbReference type="EMBL" id="RCN50605.1"/>
    </source>
</evidence>
<accession>A0A368H5Q5</accession>
<protein>
    <recommendedName>
        <fullName evidence="4">SCP domain-containing protein</fullName>
    </recommendedName>
</protein>
<dbReference type="OrthoDB" id="5890448at2759"/>
<name>A0A368H5Q5_ANCCA</name>
<comment type="caution">
    <text evidence="2">The sequence shown here is derived from an EMBL/GenBank/DDBJ whole genome shotgun (WGS) entry which is preliminary data.</text>
</comment>
<keyword evidence="1" id="KW-0732">Signal</keyword>
<dbReference type="EMBL" id="JOJR01000021">
    <property type="protein sequence ID" value="RCN50605.1"/>
    <property type="molecule type" value="Genomic_DNA"/>
</dbReference>
<evidence type="ECO:0000256" key="1">
    <source>
        <dbReference type="SAM" id="SignalP"/>
    </source>
</evidence>
<dbReference type="Proteomes" id="UP000252519">
    <property type="component" value="Unassembled WGS sequence"/>
</dbReference>
<organism evidence="2 3">
    <name type="scientific">Ancylostoma caninum</name>
    <name type="common">Dog hookworm</name>
    <dbReference type="NCBI Taxonomy" id="29170"/>
    <lineage>
        <taxon>Eukaryota</taxon>
        <taxon>Metazoa</taxon>
        <taxon>Ecdysozoa</taxon>
        <taxon>Nematoda</taxon>
        <taxon>Chromadorea</taxon>
        <taxon>Rhabditida</taxon>
        <taxon>Rhabditina</taxon>
        <taxon>Rhabditomorpha</taxon>
        <taxon>Strongyloidea</taxon>
        <taxon>Ancylostomatidae</taxon>
        <taxon>Ancylostomatinae</taxon>
        <taxon>Ancylostoma</taxon>
    </lineage>
</organism>
<feature type="chain" id="PRO_5016942752" description="SCP domain-containing protein" evidence="1">
    <location>
        <begin position="20"/>
        <end position="145"/>
    </location>
</feature>
<reference evidence="2 3" key="1">
    <citation type="submission" date="2014-10" db="EMBL/GenBank/DDBJ databases">
        <title>Draft genome of the hookworm Ancylostoma caninum.</title>
        <authorList>
            <person name="Mitreva M."/>
        </authorList>
    </citation>
    <scope>NUCLEOTIDE SEQUENCE [LARGE SCALE GENOMIC DNA]</scope>
    <source>
        <strain evidence="2 3">Baltimore</strain>
    </source>
</reference>
<proteinExistence type="predicted"/>
<dbReference type="InterPro" id="IPR035109">
    <property type="entry name" value="ASPR"/>
</dbReference>
<dbReference type="Pfam" id="PF17641">
    <property type="entry name" value="ASPRs"/>
    <property type="match status" value="1"/>
</dbReference>
<sequence>MFSACLLFVLFNIVEMVSATRNCPVSVGSYRKRDTVLDPLAKLIEEKVKGASYACALEPRAYLRFVQLTEQQWQKVYGKVKNTMELEYETEKPEKYLRQPEELAKEAVQKWSSDLAGAKGGRFACIIDQRKQPTKTAYKVACLFE</sequence>
<feature type="signal peptide" evidence="1">
    <location>
        <begin position="1"/>
        <end position="19"/>
    </location>
</feature>
<evidence type="ECO:0000313" key="3">
    <source>
        <dbReference type="Proteomes" id="UP000252519"/>
    </source>
</evidence>
<keyword evidence="3" id="KW-1185">Reference proteome</keyword>